<feature type="compositionally biased region" description="Low complexity" evidence="1">
    <location>
        <begin position="532"/>
        <end position="555"/>
    </location>
</feature>
<dbReference type="Proteomes" id="UP000238479">
    <property type="component" value="Chromosome 6"/>
</dbReference>
<dbReference type="Gene3D" id="3.40.50.300">
    <property type="entry name" value="P-loop containing nucleotide triphosphate hydrolases"/>
    <property type="match status" value="1"/>
</dbReference>
<feature type="region of interest" description="Disordered" evidence="1">
    <location>
        <begin position="420"/>
        <end position="444"/>
    </location>
</feature>
<dbReference type="PANTHER" id="PTHR14241">
    <property type="entry name" value="INTERFERON-INDUCED PROTEIN 44"/>
    <property type="match status" value="1"/>
</dbReference>
<feature type="compositionally biased region" description="Low complexity" evidence="1">
    <location>
        <begin position="469"/>
        <end position="489"/>
    </location>
</feature>
<dbReference type="InterPro" id="IPR027417">
    <property type="entry name" value="P-loop_NTPase"/>
</dbReference>
<keyword evidence="3" id="KW-0378">Hydrolase</keyword>
<keyword evidence="2" id="KW-0472">Membrane</keyword>
<comment type="caution">
    <text evidence="3">The sequence shown here is derived from an EMBL/GenBank/DDBJ whole genome shotgun (WGS) entry which is preliminary data.</text>
</comment>
<organism evidence="3 4">
    <name type="scientific">Rosa chinensis</name>
    <name type="common">China rose</name>
    <dbReference type="NCBI Taxonomy" id="74649"/>
    <lineage>
        <taxon>Eukaryota</taxon>
        <taxon>Viridiplantae</taxon>
        <taxon>Streptophyta</taxon>
        <taxon>Embryophyta</taxon>
        <taxon>Tracheophyta</taxon>
        <taxon>Spermatophyta</taxon>
        <taxon>Magnoliopsida</taxon>
        <taxon>eudicotyledons</taxon>
        <taxon>Gunneridae</taxon>
        <taxon>Pentapetalae</taxon>
        <taxon>rosids</taxon>
        <taxon>fabids</taxon>
        <taxon>Rosales</taxon>
        <taxon>Rosaceae</taxon>
        <taxon>Rosoideae</taxon>
        <taxon>Rosoideae incertae sedis</taxon>
        <taxon>Rosa</taxon>
    </lineage>
</organism>
<dbReference type="AlphaFoldDB" id="A0A2P6PU38"/>
<dbReference type="PANTHER" id="PTHR14241:SF32">
    <property type="entry name" value="VWFA DOMAIN-CONTAINING PROTEIN-RELATED"/>
    <property type="match status" value="1"/>
</dbReference>
<dbReference type="STRING" id="74649.A0A2P6PU38"/>
<sequence>MGGGITIPPDNTTGEEDSSLDQDSTQLSSPLLRSELSMGAEEGAVDKQSQSGSVFGDYGRLRDLDANERMRENVYRKIMQSGELLGIRGKSKEAKDKILSYTPGAWIETAGAMKRRDYDVPKTTTLLLVGPKGSGKSSLINRISKVLEDDKFASERAQVSFNSSIGDGTLFLQECMIPRGSSSFCIYDTRSLSDDSAENIKMLKHWMENGVRHGELAIRDSDSQSLRTAMMCKAHDNDHLSSAIRKVNFVIFAVNGLSVLKALESEEDAETQYTRMIASMFNCPYLAFKDDKPAVVVTHGDLLSHDERARVRVHLGELLGIPPTTQIFDIPESSDPVTVSTTIDMLRYSLEHADKNFTHKKKVAAISLLPFMLLLMLLGTATNLWCMYHHAHIQQGPATLPAIQHCQCPQAHIQHCPLPQARNQHDRGPFTEEHNQKEPLPEEYMQKEPLPEEYIQKELQDPLPQALPQDQVQQDALPQDQVQQDHVQQGPLPQDHVQQDPFPQIHVQHCTSPEGHVQHDCGPLPKILTQHSPSPSLATSTPSPLAAPSTPSVPSAHEDGSLPSPPQAHVDPDPSPSNPSSPQTPLHGPLPRVQAELEKIKTKVEKFRTKLDWSKIRHLYLDEDSKMHIDWTKIRHLYLDEDSKLRIDWKKIRHLYLDD</sequence>
<feature type="region of interest" description="Disordered" evidence="1">
    <location>
        <begin position="1"/>
        <end position="58"/>
    </location>
</feature>
<gene>
    <name evidence="3" type="ORF">RchiOBHm_Chr6g0283741</name>
</gene>
<evidence type="ECO:0000256" key="1">
    <source>
        <dbReference type="SAM" id="MobiDB-lite"/>
    </source>
</evidence>
<keyword evidence="2" id="KW-1133">Transmembrane helix</keyword>
<evidence type="ECO:0000313" key="3">
    <source>
        <dbReference type="EMBL" id="PRQ25443.1"/>
    </source>
</evidence>
<feature type="region of interest" description="Disordered" evidence="1">
    <location>
        <begin position="469"/>
        <end position="499"/>
    </location>
</feature>
<dbReference type="CDD" id="cd00882">
    <property type="entry name" value="Ras_like_GTPase"/>
    <property type="match status" value="1"/>
</dbReference>
<keyword evidence="4" id="KW-1185">Reference proteome</keyword>
<dbReference type="SUPFAM" id="SSF52540">
    <property type="entry name" value="P-loop containing nucleoside triphosphate hydrolases"/>
    <property type="match status" value="1"/>
</dbReference>
<reference evidence="3 4" key="1">
    <citation type="journal article" date="2018" name="Nat. Genet.">
        <title>The Rosa genome provides new insights in the design of modern roses.</title>
        <authorList>
            <person name="Bendahmane M."/>
        </authorList>
    </citation>
    <scope>NUCLEOTIDE SEQUENCE [LARGE SCALE GENOMIC DNA]</scope>
    <source>
        <strain evidence="4">cv. Old Blush</strain>
    </source>
</reference>
<feature type="region of interest" description="Disordered" evidence="1">
    <location>
        <begin position="512"/>
        <end position="589"/>
    </location>
</feature>
<keyword evidence="2" id="KW-0812">Transmembrane</keyword>
<dbReference type="Gramene" id="PRQ25443">
    <property type="protein sequence ID" value="PRQ25443"/>
    <property type="gene ID" value="RchiOBHm_Chr6g0283741"/>
</dbReference>
<dbReference type="GO" id="GO:0016787">
    <property type="term" value="F:hydrolase activity"/>
    <property type="evidence" value="ECO:0007669"/>
    <property type="project" value="UniProtKB-KW"/>
</dbReference>
<feature type="compositionally biased region" description="Basic and acidic residues" evidence="1">
    <location>
        <begin position="423"/>
        <end position="444"/>
    </location>
</feature>
<accession>A0A2P6PU38</accession>
<feature type="compositionally biased region" description="Low complexity" evidence="1">
    <location>
        <begin position="21"/>
        <end position="32"/>
    </location>
</feature>
<name>A0A2P6PU38_ROSCH</name>
<dbReference type="EMBL" id="PDCK01000044">
    <property type="protein sequence ID" value="PRQ25443.1"/>
    <property type="molecule type" value="Genomic_DNA"/>
</dbReference>
<evidence type="ECO:0000313" key="4">
    <source>
        <dbReference type="Proteomes" id="UP000238479"/>
    </source>
</evidence>
<protein>
    <submittedName>
        <fullName evidence="3">Putative P-loop containing nucleoside triphosphate hydrolase</fullName>
    </submittedName>
</protein>
<feature type="transmembrane region" description="Helical" evidence="2">
    <location>
        <begin position="363"/>
        <end position="385"/>
    </location>
</feature>
<proteinExistence type="predicted"/>
<evidence type="ECO:0000256" key="2">
    <source>
        <dbReference type="SAM" id="Phobius"/>
    </source>
</evidence>